<gene>
    <name evidence="2" type="ORF">Amon01_000520900</name>
</gene>
<comment type="caution">
    <text evidence="2">The sequence shown here is derived from an EMBL/GenBank/DDBJ whole genome shotgun (WGS) entry which is preliminary data.</text>
</comment>
<dbReference type="Proteomes" id="UP001165063">
    <property type="component" value="Unassembled WGS sequence"/>
</dbReference>
<protein>
    <submittedName>
        <fullName evidence="2">Unnamed protein product</fullName>
    </submittedName>
</protein>
<sequence length="117" mass="13625">MSNSLNRKNLSKLQQLEESNRKKDDEIRILKEEKVKRDEELEGIKTQPANIKGNVTKVQHSTTQHRLNFAQLILQANEISEALKKADISEVRVSRNERKDHEIQLLTVKKLLKSKKN</sequence>
<accession>A0A9W6YVQ1</accession>
<organism evidence="2 3">
    <name type="scientific">Ambrosiozyma monospora</name>
    <name type="common">Yeast</name>
    <name type="synonym">Endomycopsis monosporus</name>
    <dbReference type="NCBI Taxonomy" id="43982"/>
    <lineage>
        <taxon>Eukaryota</taxon>
        <taxon>Fungi</taxon>
        <taxon>Dikarya</taxon>
        <taxon>Ascomycota</taxon>
        <taxon>Saccharomycotina</taxon>
        <taxon>Pichiomycetes</taxon>
        <taxon>Pichiales</taxon>
        <taxon>Pichiaceae</taxon>
        <taxon>Ambrosiozyma</taxon>
    </lineage>
</organism>
<dbReference type="AlphaFoldDB" id="A0A9W6YVQ1"/>
<evidence type="ECO:0000313" key="3">
    <source>
        <dbReference type="Proteomes" id="UP001165063"/>
    </source>
</evidence>
<name>A0A9W6YVQ1_AMBMO</name>
<feature type="region of interest" description="Disordered" evidence="1">
    <location>
        <begin position="1"/>
        <end position="26"/>
    </location>
</feature>
<reference evidence="2" key="1">
    <citation type="submission" date="2023-04" db="EMBL/GenBank/DDBJ databases">
        <title>Ambrosiozyma monospora NBRC 1965.</title>
        <authorList>
            <person name="Ichikawa N."/>
            <person name="Sato H."/>
            <person name="Tonouchi N."/>
        </authorList>
    </citation>
    <scope>NUCLEOTIDE SEQUENCE</scope>
    <source>
        <strain evidence="2">NBRC 1965</strain>
    </source>
</reference>
<keyword evidence="3" id="KW-1185">Reference proteome</keyword>
<dbReference type="EMBL" id="BSXU01002785">
    <property type="protein sequence ID" value="GMG39281.1"/>
    <property type="molecule type" value="Genomic_DNA"/>
</dbReference>
<feature type="compositionally biased region" description="Polar residues" evidence="1">
    <location>
        <begin position="1"/>
        <end position="17"/>
    </location>
</feature>
<proteinExistence type="predicted"/>
<evidence type="ECO:0000256" key="1">
    <source>
        <dbReference type="SAM" id="MobiDB-lite"/>
    </source>
</evidence>
<evidence type="ECO:0000313" key="2">
    <source>
        <dbReference type="EMBL" id="GMG39281.1"/>
    </source>
</evidence>